<evidence type="ECO:0000259" key="1">
    <source>
        <dbReference type="Pfam" id="PF02627"/>
    </source>
</evidence>
<feature type="domain" description="Carboxymuconolactone decarboxylase-like" evidence="1">
    <location>
        <begin position="83"/>
        <end position="164"/>
    </location>
</feature>
<dbReference type="SUPFAM" id="SSF69118">
    <property type="entry name" value="AhpD-like"/>
    <property type="match status" value="1"/>
</dbReference>
<dbReference type="EMBL" id="JNOM01000037">
    <property type="protein sequence ID" value="KNG89156.1"/>
    <property type="molecule type" value="Genomic_DNA"/>
</dbReference>
<dbReference type="InterPro" id="IPR029032">
    <property type="entry name" value="AhpD-like"/>
</dbReference>
<evidence type="ECO:0000313" key="3">
    <source>
        <dbReference type="Proteomes" id="UP000037505"/>
    </source>
</evidence>
<reference evidence="2 3" key="1">
    <citation type="submission" date="2014-06" db="EMBL/GenBank/DDBJ databases">
        <title>The Genome of the Aflatoxigenic Filamentous Fungus Aspergillus nomius.</title>
        <authorList>
            <person name="Moore M.G."/>
            <person name="Shannon B.M."/>
            <person name="Brian M.M."/>
        </authorList>
    </citation>
    <scope>NUCLEOTIDE SEQUENCE [LARGE SCALE GENOMIC DNA]</scope>
    <source>
        <strain evidence="2 3">NRRL 13137</strain>
    </source>
</reference>
<name>A0A0L1JBK7_ASPN3</name>
<gene>
    <name evidence="2" type="ORF">ANOM_002981</name>
</gene>
<dbReference type="InterPro" id="IPR003779">
    <property type="entry name" value="CMD-like"/>
</dbReference>
<dbReference type="RefSeq" id="XP_015410079.1">
    <property type="nucleotide sequence ID" value="XM_015548238.1"/>
</dbReference>
<dbReference type="Gene3D" id="1.20.1290.10">
    <property type="entry name" value="AhpD-like"/>
    <property type="match status" value="1"/>
</dbReference>
<dbReference type="Pfam" id="PF02627">
    <property type="entry name" value="CMD"/>
    <property type="match status" value="1"/>
</dbReference>
<dbReference type="GeneID" id="26804785"/>
<dbReference type="OrthoDB" id="9998495at2759"/>
<sequence>MRGFPLRLSPCKSVTQHLTTTQRLANRTNPRFSTISPLKMRLPYAPSEPPASDPDAADIYARIAARRNPRPLIPLDLSLLHSPPVADGWNSFLGAIRTRTIIDQGLLELAVCRVAVLTGAVYEWNAHAPLALKGGIQAPELHAVRTLPSTVVGEAAELSKAKEALAQSALTSRQQAIVQYADEMTQTVKVQDATFAQLQTEGFSDREIVELTTGIAGYNCVSRVLVALDVGENNAKEMKSVDELVANL</sequence>
<accession>A0A0L1JBK7</accession>
<evidence type="ECO:0000313" key="2">
    <source>
        <dbReference type="EMBL" id="KNG89156.1"/>
    </source>
</evidence>
<proteinExistence type="predicted"/>
<dbReference type="AlphaFoldDB" id="A0A0L1JBK7"/>
<dbReference type="Proteomes" id="UP000037505">
    <property type="component" value="Unassembled WGS sequence"/>
</dbReference>
<dbReference type="GO" id="GO:0051920">
    <property type="term" value="F:peroxiredoxin activity"/>
    <property type="evidence" value="ECO:0007669"/>
    <property type="project" value="InterPro"/>
</dbReference>
<dbReference type="PANTHER" id="PTHR34846:SF11">
    <property type="entry name" value="4-CARBOXYMUCONOLACTONE DECARBOXYLASE FAMILY PROTEIN (AFU_ORTHOLOGUE AFUA_6G11590)"/>
    <property type="match status" value="1"/>
</dbReference>
<organism evidence="2 3">
    <name type="scientific">Aspergillus nomiae NRRL (strain ATCC 15546 / NRRL 13137 / CBS 260.88 / M93)</name>
    <dbReference type="NCBI Taxonomy" id="1509407"/>
    <lineage>
        <taxon>Eukaryota</taxon>
        <taxon>Fungi</taxon>
        <taxon>Dikarya</taxon>
        <taxon>Ascomycota</taxon>
        <taxon>Pezizomycotina</taxon>
        <taxon>Eurotiomycetes</taxon>
        <taxon>Eurotiomycetidae</taxon>
        <taxon>Eurotiales</taxon>
        <taxon>Aspergillaceae</taxon>
        <taxon>Aspergillus</taxon>
        <taxon>Aspergillus subgen. Circumdati</taxon>
    </lineage>
</organism>
<dbReference type="PANTHER" id="PTHR34846">
    <property type="entry name" value="4-CARBOXYMUCONOLACTONE DECARBOXYLASE FAMILY PROTEIN (AFU_ORTHOLOGUE AFUA_6G11590)"/>
    <property type="match status" value="1"/>
</dbReference>
<keyword evidence="3" id="KW-1185">Reference proteome</keyword>
<protein>
    <submittedName>
        <fullName evidence="2">4-carboxymuconolactone decarboxylase family protein</fullName>
    </submittedName>
</protein>
<comment type="caution">
    <text evidence="2">The sequence shown here is derived from an EMBL/GenBank/DDBJ whole genome shotgun (WGS) entry which is preliminary data.</text>
</comment>